<name>A0ABS0P609_9BRAD</name>
<accession>A0ABS0P609</accession>
<keyword evidence="2" id="KW-1185">Reference proteome</keyword>
<evidence type="ECO:0000313" key="1">
    <source>
        <dbReference type="EMBL" id="MBH5388730.1"/>
    </source>
</evidence>
<proteinExistence type="predicted"/>
<dbReference type="Proteomes" id="UP001194539">
    <property type="component" value="Unassembled WGS sequence"/>
</dbReference>
<gene>
    <name evidence="1" type="ORF">H1B27_20915</name>
</gene>
<organism evidence="1 2">
    <name type="scientific">Bradyrhizobium diversitatis</name>
    <dbReference type="NCBI Taxonomy" id="2755406"/>
    <lineage>
        <taxon>Bacteria</taxon>
        <taxon>Pseudomonadati</taxon>
        <taxon>Pseudomonadota</taxon>
        <taxon>Alphaproteobacteria</taxon>
        <taxon>Hyphomicrobiales</taxon>
        <taxon>Nitrobacteraceae</taxon>
        <taxon>Bradyrhizobium</taxon>
    </lineage>
</organism>
<dbReference type="EMBL" id="JACEGD010000019">
    <property type="protein sequence ID" value="MBH5388730.1"/>
    <property type="molecule type" value="Genomic_DNA"/>
</dbReference>
<dbReference type="RefSeq" id="WP_197967533.1">
    <property type="nucleotide sequence ID" value="NZ_JACEGD010000019.1"/>
</dbReference>
<comment type="caution">
    <text evidence="1">The sequence shown here is derived from an EMBL/GenBank/DDBJ whole genome shotgun (WGS) entry which is preliminary data.</text>
</comment>
<reference evidence="1 2" key="1">
    <citation type="submission" date="2020-07" db="EMBL/GenBank/DDBJ databases">
        <title>Bradyrhizobium diversity isolated from nodules of indigenous legumes of Western Australia.</title>
        <authorList>
            <person name="Klepa M.S."/>
        </authorList>
    </citation>
    <scope>NUCLEOTIDE SEQUENCE [LARGE SCALE GENOMIC DNA]</scope>
    <source>
        <strain evidence="1 2">CNPSo 4019</strain>
    </source>
</reference>
<protein>
    <submittedName>
        <fullName evidence="1">Uncharacterized protein</fullName>
    </submittedName>
</protein>
<sequence length="95" mass="9806">MIGSLKLWKRKAPAIGENAKPAILETSADSSTTQQAAFVALDEMASATAKIPRQTVGIAGNDLTTEKVEAAFGSTGGMKTSDNKSLVAIAGIDLR</sequence>
<evidence type="ECO:0000313" key="2">
    <source>
        <dbReference type="Proteomes" id="UP001194539"/>
    </source>
</evidence>